<evidence type="ECO:0000313" key="2">
    <source>
        <dbReference type="EMBL" id="TKB01497.1"/>
    </source>
</evidence>
<dbReference type="Proteomes" id="UP000305471">
    <property type="component" value="Unassembled WGS sequence"/>
</dbReference>
<accession>A0A4U0ZAB4</accession>
<proteinExistence type="predicted"/>
<gene>
    <name evidence="2" type="ORF">E5672_16950</name>
</gene>
<reference evidence="2 3" key="1">
    <citation type="submission" date="2019-04" db="EMBL/GenBank/DDBJ databases">
        <title>Alteromonas portus sp. nov., an alginate lyase-excreting marine bacterium.</title>
        <authorList>
            <person name="Huang H."/>
            <person name="Mo K."/>
            <person name="Bao S."/>
        </authorList>
    </citation>
    <scope>NUCLEOTIDE SEQUENCE [LARGE SCALE GENOMIC DNA]</scope>
    <source>
        <strain evidence="2 3">HB161718</strain>
    </source>
</reference>
<dbReference type="AlphaFoldDB" id="A0A4U0ZAB4"/>
<dbReference type="Pfam" id="PF18588">
    <property type="entry name" value="WcbI"/>
    <property type="match status" value="1"/>
</dbReference>
<dbReference type="InterPro" id="IPR041307">
    <property type="entry name" value="WcbI"/>
</dbReference>
<dbReference type="OrthoDB" id="6382998at2"/>
<dbReference type="RefSeq" id="WP_136783318.1">
    <property type="nucleotide sequence ID" value="NZ_SWCO01000010.1"/>
</dbReference>
<comment type="caution">
    <text evidence="2">The sequence shown here is derived from an EMBL/GenBank/DDBJ whole genome shotgun (WGS) entry which is preliminary data.</text>
</comment>
<sequence>MKLVVIGNCQARPLANYIEKLVPTISVTATPIVHLLKDSDEAEYRDALNDANVIVTQMISDAYPCKFIRTSEIKRLYGDKTHTIVNLYFSGFTPDLIYIRHPEVTTLRGPLGEYHNKTILDGWLLGISQQQVVGWLSDPFYNKQEYGKEDQKSLDELKARDAAVDIKISDFIESTRKQSRTFFTFNHPASVLLIEYAKRICERIVGERGSDTAINSQLEPLNQLIPLVPPGIQCVEVSRKESKGTNVLSIDGPNVELGGTATFTNEELVSQFYAIYEQNAAFLRSKYDT</sequence>
<protein>
    <recommendedName>
        <fullName evidence="1">Polysaccharide biosynthesis enzyme WcbI domain-containing protein</fullName>
    </recommendedName>
</protein>
<evidence type="ECO:0000313" key="3">
    <source>
        <dbReference type="Proteomes" id="UP000305471"/>
    </source>
</evidence>
<dbReference type="Gene3D" id="3.40.50.12080">
    <property type="match status" value="2"/>
</dbReference>
<evidence type="ECO:0000259" key="1">
    <source>
        <dbReference type="Pfam" id="PF18588"/>
    </source>
</evidence>
<name>A0A4U0ZAB4_9ALTE</name>
<organism evidence="2 3">
    <name type="scientific">Alteromonas portus</name>
    <dbReference type="NCBI Taxonomy" id="2565549"/>
    <lineage>
        <taxon>Bacteria</taxon>
        <taxon>Pseudomonadati</taxon>
        <taxon>Pseudomonadota</taxon>
        <taxon>Gammaproteobacteria</taxon>
        <taxon>Alteromonadales</taxon>
        <taxon>Alteromonadaceae</taxon>
        <taxon>Alteromonas/Salinimonas group</taxon>
        <taxon>Alteromonas</taxon>
    </lineage>
</organism>
<keyword evidence="3" id="KW-1185">Reference proteome</keyword>
<dbReference type="EMBL" id="SWCO01000010">
    <property type="protein sequence ID" value="TKB01497.1"/>
    <property type="molecule type" value="Genomic_DNA"/>
</dbReference>
<feature type="domain" description="Polysaccharide biosynthesis enzyme WcbI" evidence="1">
    <location>
        <begin position="3"/>
        <end position="204"/>
    </location>
</feature>